<name>A0AAV9WWX7_9PEZI</name>
<feature type="region of interest" description="Disordered" evidence="1">
    <location>
        <begin position="242"/>
        <end position="288"/>
    </location>
</feature>
<gene>
    <name evidence="3" type="ORF">TWF694_004725</name>
</gene>
<sequence>MPEHKGISCDLFVEQDKAAEYNIQHDGSACTAHIVSQENQLFGFKLNINTVALGGTSRLDLELWADGQHLDSFTFTETDYFINDAHIQDYTGRVKIMKLRFAKLNTTDEEAYDQGDDEKLQKLGTLEVKIWRSHQDVLQTACFGYQPNPMQNIVYENSIKGSSISHCTELSNPFMIANPSSWGYLTRKIDPYHTPWVTFVFRHASQAIMESEGIFNKGGSGKSTEEMVTKFGNLGLTVLSDGSDTESFSEIEPLDEETEFESLEKSKSEVADQSPSSLFSGLWNSGTD</sequence>
<reference evidence="3 4" key="1">
    <citation type="submission" date="2019-10" db="EMBL/GenBank/DDBJ databases">
        <authorList>
            <person name="Palmer J.M."/>
        </authorList>
    </citation>
    <scope>NUCLEOTIDE SEQUENCE [LARGE SCALE GENOMIC DNA]</scope>
    <source>
        <strain evidence="3 4">TWF694</strain>
    </source>
</reference>
<evidence type="ECO:0000313" key="3">
    <source>
        <dbReference type="EMBL" id="KAK6527745.1"/>
    </source>
</evidence>
<evidence type="ECO:0000256" key="1">
    <source>
        <dbReference type="SAM" id="MobiDB-lite"/>
    </source>
</evidence>
<dbReference type="Pfam" id="PF25534">
    <property type="entry name" value="DUF7918"/>
    <property type="match status" value="1"/>
</dbReference>
<accession>A0AAV9WWX7</accession>
<keyword evidence="4" id="KW-1185">Reference proteome</keyword>
<comment type="caution">
    <text evidence="3">The sequence shown here is derived from an EMBL/GenBank/DDBJ whole genome shotgun (WGS) entry which is preliminary data.</text>
</comment>
<organism evidence="3 4">
    <name type="scientific">Orbilia ellipsospora</name>
    <dbReference type="NCBI Taxonomy" id="2528407"/>
    <lineage>
        <taxon>Eukaryota</taxon>
        <taxon>Fungi</taxon>
        <taxon>Dikarya</taxon>
        <taxon>Ascomycota</taxon>
        <taxon>Pezizomycotina</taxon>
        <taxon>Orbiliomycetes</taxon>
        <taxon>Orbiliales</taxon>
        <taxon>Orbiliaceae</taxon>
        <taxon>Orbilia</taxon>
    </lineage>
</organism>
<proteinExistence type="predicted"/>
<feature type="compositionally biased region" description="Acidic residues" evidence="1">
    <location>
        <begin position="243"/>
        <end position="261"/>
    </location>
</feature>
<dbReference type="EMBL" id="JAVHJO010000015">
    <property type="protein sequence ID" value="KAK6527745.1"/>
    <property type="molecule type" value="Genomic_DNA"/>
</dbReference>
<feature type="compositionally biased region" description="Polar residues" evidence="1">
    <location>
        <begin position="271"/>
        <end position="288"/>
    </location>
</feature>
<dbReference type="InterPro" id="IPR057678">
    <property type="entry name" value="DUF7918"/>
</dbReference>
<evidence type="ECO:0000259" key="2">
    <source>
        <dbReference type="Pfam" id="PF25534"/>
    </source>
</evidence>
<dbReference type="AlphaFoldDB" id="A0AAV9WWX7"/>
<dbReference type="Proteomes" id="UP001365542">
    <property type="component" value="Unassembled WGS sequence"/>
</dbReference>
<evidence type="ECO:0000313" key="4">
    <source>
        <dbReference type="Proteomes" id="UP001365542"/>
    </source>
</evidence>
<feature type="domain" description="DUF7918" evidence="2">
    <location>
        <begin position="6"/>
        <end position="215"/>
    </location>
</feature>
<dbReference type="PANTHER" id="PTHR36223">
    <property type="entry name" value="BETA-LACTAMASE-TYPE TRANSPEPTIDASE FOLD DOMAIN CONTAINING PROTEIN"/>
    <property type="match status" value="1"/>
</dbReference>
<protein>
    <recommendedName>
        <fullName evidence="2">DUF7918 domain-containing protein</fullName>
    </recommendedName>
</protein>
<dbReference type="PANTHER" id="PTHR36223:SF1">
    <property type="entry name" value="TRANSCRIPTION ELONGATION FACTOR EAF N-TERMINAL DOMAIN-CONTAINING PROTEIN"/>
    <property type="match status" value="1"/>
</dbReference>